<dbReference type="STRING" id="30019.A0A0M4EC86"/>
<dbReference type="EMBL" id="CP012525">
    <property type="protein sequence ID" value="ALC42996.1"/>
    <property type="molecule type" value="Genomic_DNA"/>
</dbReference>
<gene>
    <name evidence="2" type="ORF">Dbus_chr3Lg162</name>
</gene>
<name>A0A0M4EC86_DROBS</name>
<reference evidence="2 3" key="1">
    <citation type="submission" date="2015-08" db="EMBL/GenBank/DDBJ databases">
        <title>Ancestral chromatin configuration constrains chromatin evolution on differentiating sex chromosomes in Drosophila.</title>
        <authorList>
            <person name="Zhou Q."/>
            <person name="Bachtrog D."/>
        </authorList>
    </citation>
    <scope>NUCLEOTIDE SEQUENCE [LARGE SCALE GENOMIC DNA]</scope>
    <source>
        <tissue evidence="2">Whole larvae</tissue>
    </source>
</reference>
<dbReference type="OrthoDB" id="7883350at2759"/>
<keyword evidence="3" id="KW-1185">Reference proteome</keyword>
<evidence type="ECO:0000313" key="2">
    <source>
        <dbReference type="EMBL" id="ALC42996.1"/>
    </source>
</evidence>
<dbReference type="OMA" id="DEYPANL"/>
<evidence type="ECO:0000256" key="1">
    <source>
        <dbReference type="SAM" id="MobiDB-lite"/>
    </source>
</evidence>
<sequence length="253" mass="28672">MAADFNFGEFSVKFKQTFGDEGVDMRELLIKKSVMKPADFFDNMQQNMQKVASTITPTRELGTVGEFAELFRELDTYPNNLQRVPKKRELQRTNSSILKGNESTDQASPHVSTSNVSLNNISRHVEQRTASEVYKDFRKFQENLRQLKGKVSAQEKPQAALAAMLSQLHNFVQQLEKLMPCELDAPDAFTESEQANLLAIAANMEQLNFLHDNKLSLSQLANPRDSDAAFARLETLVDVLNYTLRQISCYNSI</sequence>
<accession>A0A0M4EC86</accession>
<organism evidence="2 3">
    <name type="scientific">Drosophila busckii</name>
    <name type="common">Fruit fly</name>
    <dbReference type="NCBI Taxonomy" id="30019"/>
    <lineage>
        <taxon>Eukaryota</taxon>
        <taxon>Metazoa</taxon>
        <taxon>Ecdysozoa</taxon>
        <taxon>Arthropoda</taxon>
        <taxon>Hexapoda</taxon>
        <taxon>Insecta</taxon>
        <taxon>Pterygota</taxon>
        <taxon>Neoptera</taxon>
        <taxon>Endopterygota</taxon>
        <taxon>Diptera</taxon>
        <taxon>Brachycera</taxon>
        <taxon>Muscomorpha</taxon>
        <taxon>Ephydroidea</taxon>
        <taxon>Drosophilidae</taxon>
        <taxon>Drosophila</taxon>
    </lineage>
</organism>
<protein>
    <submittedName>
        <fullName evidence="2">Msd5</fullName>
    </submittedName>
</protein>
<dbReference type="Proteomes" id="UP000494163">
    <property type="component" value="Chromosome 3L"/>
</dbReference>
<feature type="region of interest" description="Disordered" evidence="1">
    <location>
        <begin position="86"/>
        <end position="114"/>
    </location>
</feature>
<proteinExistence type="predicted"/>
<feature type="compositionally biased region" description="Polar residues" evidence="1">
    <location>
        <begin position="92"/>
        <end position="114"/>
    </location>
</feature>
<dbReference type="AlphaFoldDB" id="A0A0M4EC86"/>
<evidence type="ECO:0000313" key="3">
    <source>
        <dbReference type="Proteomes" id="UP000494163"/>
    </source>
</evidence>